<evidence type="ECO:0000256" key="1">
    <source>
        <dbReference type="ARBA" id="ARBA00001947"/>
    </source>
</evidence>
<name>A0A5J6MFE5_9PROT</name>
<dbReference type="Gene3D" id="3.40.630.10">
    <property type="entry name" value="Zn peptidases"/>
    <property type="match status" value="1"/>
</dbReference>
<dbReference type="GO" id="GO:0016788">
    <property type="term" value="F:hydrolase activity, acting on ester bonds"/>
    <property type="evidence" value="ECO:0007669"/>
    <property type="project" value="InterPro"/>
</dbReference>
<dbReference type="EMBL" id="CP042906">
    <property type="protein sequence ID" value="QEX15821.1"/>
    <property type="molecule type" value="Genomic_DNA"/>
</dbReference>
<dbReference type="Pfam" id="PF24827">
    <property type="entry name" value="AstE_AspA_cat"/>
    <property type="match status" value="1"/>
</dbReference>
<feature type="domain" description="Succinylglutamate desuccinylase/Aspartoacylase catalytic" evidence="5">
    <location>
        <begin position="33"/>
        <end position="109"/>
    </location>
</feature>
<reference evidence="6 7" key="1">
    <citation type="submission" date="2019-08" db="EMBL/GenBank/DDBJ databases">
        <title>Hyperibacter terrae gen. nov., sp. nov. and Hyperibacter viscosus sp. nov., two new members in the family Rhodospirillaceae isolated from the rhizosphere of Hypericum perforatum.</title>
        <authorList>
            <person name="Noviana Z."/>
        </authorList>
    </citation>
    <scope>NUCLEOTIDE SEQUENCE [LARGE SCALE GENOMIC DNA]</scope>
    <source>
        <strain evidence="6 7">R5913</strain>
    </source>
</reference>
<dbReference type="KEGG" id="htq:FRZ44_11080"/>
<organism evidence="6 7">
    <name type="scientific">Hypericibacter terrae</name>
    <dbReference type="NCBI Taxonomy" id="2602015"/>
    <lineage>
        <taxon>Bacteria</taxon>
        <taxon>Pseudomonadati</taxon>
        <taxon>Pseudomonadota</taxon>
        <taxon>Alphaproteobacteria</taxon>
        <taxon>Rhodospirillales</taxon>
        <taxon>Dongiaceae</taxon>
        <taxon>Hypericibacter</taxon>
    </lineage>
</organism>
<keyword evidence="7" id="KW-1185">Reference proteome</keyword>
<dbReference type="GO" id="GO:0046872">
    <property type="term" value="F:metal ion binding"/>
    <property type="evidence" value="ECO:0007669"/>
    <property type="project" value="UniProtKB-KW"/>
</dbReference>
<dbReference type="PANTHER" id="PTHR37326">
    <property type="entry name" value="BLL3975 PROTEIN"/>
    <property type="match status" value="1"/>
</dbReference>
<evidence type="ECO:0000259" key="5">
    <source>
        <dbReference type="Pfam" id="PF24827"/>
    </source>
</evidence>
<evidence type="ECO:0000256" key="4">
    <source>
        <dbReference type="ARBA" id="ARBA00022833"/>
    </source>
</evidence>
<dbReference type="AlphaFoldDB" id="A0A5J6MFE5"/>
<proteinExistence type="predicted"/>
<evidence type="ECO:0000313" key="6">
    <source>
        <dbReference type="EMBL" id="QEX15821.1"/>
    </source>
</evidence>
<evidence type="ECO:0000256" key="3">
    <source>
        <dbReference type="ARBA" id="ARBA00022801"/>
    </source>
</evidence>
<dbReference type="InterPro" id="IPR053138">
    <property type="entry name" value="N-alpha-Ac-DABA_deacetylase"/>
</dbReference>
<gene>
    <name evidence="6" type="ORF">FRZ44_11080</name>
</gene>
<sequence length="380" mass="40791">MTKTTERIALVSPSPGTQRHLLAHRYGRPGARPKAYLQASIHADETPAMLVAHHLMKLLDEADAEGAIAGEIILVPVANPIGLSQSLNDHLLGRHEASGGGNFNRSWPDLYPTLPTRVAGKLGRDPARNIDAVRSALREIAGELQPGNEFSSLRGALTRLAVDADIVLDMHCDDEALMHLYLIPQHWPEARDLSAEIGSRATLLAADSGGHSFDETFSTPWTRLAAAVGPETPVPPACLAATIEYRGQADTGDEINRPDAQALFRFLQRRGLIAGDPGPLPKPLCDATSLDATEVLRSPVAGIVCYRRALGAKVAKGDVIAEILNPLAEDPSQQRLSLAAGTDGFLMTRRQHKMVRPGNSIGKIVGTEPLASRQGYLLED</sequence>
<keyword evidence="3" id="KW-0378">Hydrolase</keyword>
<protein>
    <submittedName>
        <fullName evidence="6">Succinylglutamate desuccinylase</fullName>
    </submittedName>
</protein>
<dbReference type="InterPro" id="IPR055438">
    <property type="entry name" value="AstE_AspA_cat"/>
</dbReference>
<evidence type="ECO:0000256" key="2">
    <source>
        <dbReference type="ARBA" id="ARBA00022723"/>
    </source>
</evidence>
<dbReference type="RefSeq" id="WP_151176241.1">
    <property type="nucleotide sequence ID" value="NZ_CP042906.1"/>
</dbReference>
<dbReference type="SUPFAM" id="SSF53187">
    <property type="entry name" value="Zn-dependent exopeptidases"/>
    <property type="match status" value="1"/>
</dbReference>
<keyword evidence="2" id="KW-0479">Metal-binding</keyword>
<dbReference type="Proteomes" id="UP000326202">
    <property type="component" value="Chromosome"/>
</dbReference>
<dbReference type="OrthoDB" id="9782876at2"/>
<keyword evidence="4" id="KW-0862">Zinc</keyword>
<dbReference type="PANTHER" id="PTHR37326:SF1">
    <property type="entry name" value="BLL3975 PROTEIN"/>
    <property type="match status" value="1"/>
</dbReference>
<dbReference type="CDD" id="cd06250">
    <property type="entry name" value="M14_PaAOTO_like"/>
    <property type="match status" value="1"/>
</dbReference>
<comment type="cofactor">
    <cofactor evidence="1">
        <name>Zn(2+)</name>
        <dbReference type="ChEBI" id="CHEBI:29105"/>
    </cofactor>
</comment>
<evidence type="ECO:0000313" key="7">
    <source>
        <dbReference type="Proteomes" id="UP000326202"/>
    </source>
</evidence>
<accession>A0A5J6MFE5</accession>